<feature type="compositionally biased region" description="Polar residues" evidence="1">
    <location>
        <begin position="1"/>
        <end position="16"/>
    </location>
</feature>
<sequence>MDQTLFSQSSPVTAQPSRKRKRRLFSKRTKPSSHTRRLLYRSPVFSLKVNHLPSLLVDKKKPYIFFYYDTLAVIEESMQL</sequence>
<dbReference type="AlphaFoldDB" id="A2Q351"/>
<evidence type="ECO:0000256" key="1">
    <source>
        <dbReference type="SAM" id="MobiDB-lite"/>
    </source>
</evidence>
<name>A2Q351_MEDTR</name>
<gene>
    <name evidence="2" type="ORF">MtrDRAFT_AC154867g38v2</name>
</gene>
<protein>
    <submittedName>
        <fullName evidence="2">Uncharacterized protein</fullName>
    </submittedName>
</protein>
<reference evidence="2" key="1">
    <citation type="submission" date="2004-12" db="EMBL/GenBank/DDBJ databases">
        <authorList>
            <person name="Town C.D."/>
        </authorList>
    </citation>
    <scope>NUCLEOTIDE SEQUENCE</scope>
</reference>
<organism evidence="2">
    <name type="scientific">Medicago truncatula</name>
    <name type="common">Barrel medic</name>
    <name type="synonym">Medicago tribuloides</name>
    <dbReference type="NCBI Taxonomy" id="3880"/>
    <lineage>
        <taxon>Eukaryota</taxon>
        <taxon>Viridiplantae</taxon>
        <taxon>Streptophyta</taxon>
        <taxon>Embryophyta</taxon>
        <taxon>Tracheophyta</taxon>
        <taxon>Spermatophyta</taxon>
        <taxon>Magnoliopsida</taxon>
        <taxon>eudicotyledons</taxon>
        <taxon>Gunneridae</taxon>
        <taxon>Pentapetalae</taxon>
        <taxon>rosids</taxon>
        <taxon>fabids</taxon>
        <taxon>Fabales</taxon>
        <taxon>Fabaceae</taxon>
        <taxon>Papilionoideae</taxon>
        <taxon>50 kb inversion clade</taxon>
        <taxon>NPAAA clade</taxon>
        <taxon>Hologalegina</taxon>
        <taxon>IRL clade</taxon>
        <taxon>Trifolieae</taxon>
        <taxon>Medicago</taxon>
    </lineage>
</organism>
<reference evidence="2" key="2">
    <citation type="submission" date="2007-03" db="EMBL/GenBank/DDBJ databases">
        <authorList>
            <consortium name="The International Medicago Genome Annotation Group"/>
        </authorList>
    </citation>
    <scope>NUCLEOTIDE SEQUENCE</scope>
</reference>
<proteinExistence type="predicted"/>
<evidence type="ECO:0000313" key="2">
    <source>
        <dbReference type="EMBL" id="ABN08051.1"/>
    </source>
</evidence>
<dbReference type="EMBL" id="AC154867">
    <property type="protein sequence ID" value="ABN08051.1"/>
    <property type="molecule type" value="Genomic_DNA"/>
</dbReference>
<feature type="compositionally biased region" description="Basic residues" evidence="1">
    <location>
        <begin position="17"/>
        <end position="34"/>
    </location>
</feature>
<accession>A2Q351</accession>
<feature type="region of interest" description="Disordered" evidence="1">
    <location>
        <begin position="1"/>
        <end position="34"/>
    </location>
</feature>